<keyword evidence="1" id="KW-0378">Hydrolase</keyword>
<evidence type="ECO:0000313" key="4">
    <source>
        <dbReference type="Proteomes" id="UP001199795"/>
    </source>
</evidence>
<dbReference type="PANTHER" id="PTHR43736:SF1">
    <property type="entry name" value="DIHYDRONEOPTERIN TRIPHOSPHATE DIPHOSPHATASE"/>
    <property type="match status" value="1"/>
</dbReference>
<evidence type="ECO:0000256" key="1">
    <source>
        <dbReference type="ARBA" id="ARBA00022801"/>
    </source>
</evidence>
<sequence length="193" mass="22277">MQKIFVGDKPIILTTKVEKEDGFKNYLLKTVDMGKVIRTLNRTKLKEARFIGKKKKKLLKTFLKKLPNVIAGGGKVYNDDGDILFIYRNNKWDLPKGKAEGLESIERTAIREVTEETGVAGLKITKPLETTYHIFKRNGRYKIKITYWFEMKTSFKGKLYPQQNEGITKVEWLNKAQTKKALENSYANIKALV</sequence>
<comment type="caution">
    <text evidence="3">The sequence shown here is derived from an EMBL/GenBank/DDBJ whole genome shotgun (WGS) entry which is preliminary data.</text>
</comment>
<dbReference type="PANTHER" id="PTHR43736">
    <property type="entry name" value="ADP-RIBOSE PYROPHOSPHATASE"/>
    <property type="match status" value="1"/>
</dbReference>
<evidence type="ECO:0000313" key="3">
    <source>
        <dbReference type="EMBL" id="MCF7567223.1"/>
    </source>
</evidence>
<protein>
    <submittedName>
        <fullName evidence="3">NUDIX domain-containing protein</fullName>
    </submittedName>
</protein>
<dbReference type="InterPro" id="IPR000086">
    <property type="entry name" value="NUDIX_hydrolase_dom"/>
</dbReference>
<dbReference type="SUPFAM" id="SSF55811">
    <property type="entry name" value="Nudix"/>
    <property type="match status" value="1"/>
</dbReference>
<dbReference type="PROSITE" id="PS00893">
    <property type="entry name" value="NUDIX_BOX"/>
    <property type="match status" value="1"/>
</dbReference>
<feature type="domain" description="Nudix hydrolase" evidence="2">
    <location>
        <begin position="67"/>
        <end position="193"/>
    </location>
</feature>
<evidence type="ECO:0000259" key="2">
    <source>
        <dbReference type="PROSITE" id="PS51462"/>
    </source>
</evidence>
<accession>A0AAE3EKY3</accession>
<proteinExistence type="predicted"/>
<dbReference type="EMBL" id="JAKKDU010000002">
    <property type="protein sequence ID" value="MCF7567223.1"/>
    <property type="molecule type" value="Genomic_DNA"/>
</dbReference>
<dbReference type="InterPro" id="IPR020084">
    <property type="entry name" value="NUDIX_hydrolase_CS"/>
</dbReference>
<organism evidence="3 4">
    <name type="scientific">Wocania arenilitoris</name>
    <dbReference type="NCBI Taxonomy" id="2044858"/>
    <lineage>
        <taxon>Bacteria</taxon>
        <taxon>Pseudomonadati</taxon>
        <taxon>Bacteroidota</taxon>
        <taxon>Flavobacteriia</taxon>
        <taxon>Flavobacteriales</taxon>
        <taxon>Flavobacteriaceae</taxon>
        <taxon>Wocania</taxon>
    </lineage>
</organism>
<gene>
    <name evidence="3" type="ORF">L3X37_02435</name>
</gene>
<keyword evidence="4" id="KW-1185">Reference proteome</keyword>
<dbReference type="Gene3D" id="3.90.79.10">
    <property type="entry name" value="Nucleoside Triphosphate Pyrophosphohydrolase"/>
    <property type="match status" value="1"/>
</dbReference>
<dbReference type="AlphaFoldDB" id="A0AAE3EKY3"/>
<dbReference type="PROSITE" id="PS51462">
    <property type="entry name" value="NUDIX"/>
    <property type="match status" value="1"/>
</dbReference>
<reference evidence="3" key="1">
    <citation type="submission" date="2022-01" db="EMBL/GenBank/DDBJ databases">
        <title>Draft genome sequence of Sabulilitoribacter arenilitoris KCTC 52401.</title>
        <authorList>
            <person name="Oh J.-S."/>
        </authorList>
    </citation>
    <scope>NUCLEOTIDE SEQUENCE</scope>
    <source>
        <strain evidence="3">HMF6543</strain>
    </source>
</reference>
<dbReference type="Pfam" id="PF00293">
    <property type="entry name" value="NUDIX"/>
    <property type="match status" value="1"/>
</dbReference>
<dbReference type="InterPro" id="IPR015797">
    <property type="entry name" value="NUDIX_hydrolase-like_dom_sf"/>
</dbReference>
<dbReference type="GO" id="GO:0016787">
    <property type="term" value="F:hydrolase activity"/>
    <property type="evidence" value="ECO:0007669"/>
    <property type="project" value="UniProtKB-KW"/>
</dbReference>
<dbReference type="CDD" id="cd03673">
    <property type="entry name" value="NUDIX_Ap6A_hydrolase"/>
    <property type="match status" value="1"/>
</dbReference>
<dbReference type="RefSeq" id="WP_237238584.1">
    <property type="nucleotide sequence ID" value="NZ_JAKKDU010000002.1"/>
</dbReference>
<dbReference type="Proteomes" id="UP001199795">
    <property type="component" value="Unassembled WGS sequence"/>
</dbReference>
<name>A0AAE3EKY3_9FLAO</name>